<name>A0A9W8MHW8_9AGAR</name>
<accession>A0A9W8MHW8</accession>
<dbReference type="EMBL" id="JANBPK010000768">
    <property type="protein sequence ID" value="KAJ2932600.1"/>
    <property type="molecule type" value="Genomic_DNA"/>
</dbReference>
<evidence type="ECO:0000259" key="2">
    <source>
        <dbReference type="PROSITE" id="PS50181"/>
    </source>
</evidence>
<comment type="caution">
    <text evidence="3">The sequence shown here is derived from an EMBL/GenBank/DDBJ whole genome shotgun (WGS) entry which is preliminary data.</text>
</comment>
<organism evidence="3 4">
    <name type="scientific">Candolleomyces eurysporus</name>
    <dbReference type="NCBI Taxonomy" id="2828524"/>
    <lineage>
        <taxon>Eukaryota</taxon>
        <taxon>Fungi</taxon>
        <taxon>Dikarya</taxon>
        <taxon>Basidiomycota</taxon>
        <taxon>Agaricomycotina</taxon>
        <taxon>Agaricomycetes</taxon>
        <taxon>Agaricomycetidae</taxon>
        <taxon>Agaricales</taxon>
        <taxon>Agaricineae</taxon>
        <taxon>Psathyrellaceae</taxon>
        <taxon>Candolleomyces</taxon>
    </lineage>
</organism>
<dbReference type="AlphaFoldDB" id="A0A9W8MHW8"/>
<proteinExistence type="predicted"/>
<protein>
    <recommendedName>
        <fullName evidence="2">F-box domain-containing protein</fullName>
    </recommendedName>
</protein>
<keyword evidence="4" id="KW-1185">Reference proteome</keyword>
<gene>
    <name evidence="3" type="ORF">H1R20_g4492</name>
</gene>
<dbReference type="SUPFAM" id="SSF81383">
    <property type="entry name" value="F-box domain"/>
    <property type="match status" value="1"/>
</dbReference>
<dbReference type="InterPro" id="IPR001810">
    <property type="entry name" value="F-box_dom"/>
</dbReference>
<feature type="region of interest" description="Disordered" evidence="1">
    <location>
        <begin position="1"/>
        <end position="42"/>
    </location>
</feature>
<dbReference type="InterPro" id="IPR036047">
    <property type="entry name" value="F-box-like_dom_sf"/>
</dbReference>
<dbReference type="OrthoDB" id="2322499at2759"/>
<dbReference type="SMART" id="SM00256">
    <property type="entry name" value="FBOX"/>
    <property type="match status" value="1"/>
</dbReference>
<dbReference type="Pfam" id="PF00646">
    <property type="entry name" value="F-box"/>
    <property type="match status" value="1"/>
</dbReference>
<reference evidence="3" key="1">
    <citation type="submission" date="2022-06" db="EMBL/GenBank/DDBJ databases">
        <title>Genome Sequence of Candolleomyces eurysporus.</title>
        <authorList>
            <person name="Buettner E."/>
        </authorList>
    </citation>
    <scope>NUCLEOTIDE SEQUENCE</scope>
    <source>
        <strain evidence="3">VTCC 930004</strain>
    </source>
</reference>
<feature type="domain" description="F-box" evidence="2">
    <location>
        <begin position="49"/>
        <end position="98"/>
    </location>
</feature>
<sequence>MAETDQEDSRRPKRAKHARSTAPTGNPSGKSPAHKRKPVQNSEKKGAVLSYIGEMPLDVLLEIFSHLEPADLIHLSRTTKTLRSVIMSRSSRNIWTQALASIPDLPPCPDDLIEAKYANLMFTDYCHECLTNADDDSSLLLLMFMEARTQLCHKCAPLKFKTARAFSGSFSKVKSLVPMTKEKFNKYGQGWGLEKYHVDIANELIAEYDKIAREERERWLQEQTSKRKATSEHAEACEIFFQARLMQDEQSIASLQLKRRDQIIERLKELGLNEEVCYPEIRDELQKHHLVSNRYRQAISDEEWEEVEPEVLEWVEQQTAQHHFEQEIVSVERRVKEWFIPIYAEFMSSRPPQAQTVHPTLLEISSLEIFRTALEDTPLNENPSPEVTQAAIAQLPEFVDQWRQTHDDALLKLIKHSHPSKHQAISRDTLFHAVTSFECESCHATGLLYPDVFTHPCNFLLSSKSRTYAPLTKYKAQQRKRDPDSGNKKEVPGTFIKEVFKKVVPLSTSHLRFSEAGYLHTIQVLDLLRLAHDTHSKDLKSKAPLLECHCFCYDDPRNPWEPSVQVNYWPNLLNKVRVHRKVKTSAYINCYKISEEKIGYWGVSSSFVCPVCTKTYGSQYSLLHFKDQHGITDEKTIEQLQLMIRANDRESFKWKNF</sequence>
<dbReference type="PROSITE" id="PS50181">
    <property type="entry name" value="FBOX"/>
    <property type="match status" value="1"/>
</dbReference>
<dbReference type="Proteomes" id="UP001140091">
    <property type="component" value="Unassembled WGS sequence"/>
</dbReference>
<evidence type="ECO:0000313" key="4">
    <source>
        <dbReference type="Proteomes" id="UP001140091"/>
    </source>
</evidence>
<feature type="non-terminal residue" evidence="3">
    <location>
        <position position="657"/>
    </location>
</feature>
<dbReference type="CDD" id="cd09917">
    <property type="entry name" value="F-box_SF"/>
    <property type="match status" value="1"/>
</dbReference>
<evidence type="ECO:0000256" key="1">
    <source>
        <dbReference type="SAM" id="MobiDB-lite"/>
    </source>
</evidence>
<evidence type="ECO:0000313" key="3">
    <source>
        <dbReference type="EMBL" id="KAJ2932600.1"/>
    </source>
</evidence>